<feature type="region of interest" description="Disordered" evidence="1">
    <location>
        <begin position="156"/>
        <end position="207"/>
    </location>
</feature>
<dbReference type="EMBL" id="CAJOBC010072458">
    <property type="protein sequence ID" value="CAF4247283.1"/>
    <property type="molecule type" value="Genomic_DNA"/>
</dbReference>
<evidence type="ECO:0000256" key="1">
    <source>
        <dbReference type="SAM" id="MobiDB-lite"/>
    </source>
</evidence>
<evidence type="ECO:0000313" key="3">
    <source>
        <dbReference type="EMBL" id="CAF4247283.1"/>
    </source>
</evidence>
<evidence type="ECO:0000313" key="4">
    <source>
        <dbReference type="Proteomes" id="UP000663829"/>
    </source>
</evidence>
<comment type="caution">
    <text evidence="2">The sequence shown here is derived from an EMBL/GenBank/DDBJ whole genome shotgun (WGS) entry which is preliminary data.</text>
</comment>
<organism evidence="2 4">
    <name type="scientific">Didymodactylos carnosus</name>
    <dbReference type="NCBI Taxonomy" id="1234261"/>
    <lineage>
        <taxon>Eukaryota</taxon>
        <taxon>Metazoa</taxon>
        <taxon>Spiralia</taxon>
        <taxon>Gnathifera</taxon>
        <taxon>Rotifera</taxon>
        <taxon>Eurotatoria</taxon>
        <taxon>Bdelloidea</taxon>
        <taxon>Philodinida</taxon>
        <taxon>Philodinidae</taxon>
        <taxon>Didymodactylos</taxon>
    </lineage>
</organism>
<reference evidence="2" key="1">
    <citation type="submission" date="2021-02" db="EMBL/GenBank/DDBJ databases">
        <authorList>
            <person name="Nowell W R."/>
        </authorList>
    </citation>
    <scope>NUCLEOTIDE SEQUENCE</scope>
</reference>
<sequence length="207" mass="24057">MYHSAQAIFYHYYSTDQDPRHQICDPKWCKYLQDSDTYDHDQHSIPRACMDIIKLAFDELCSKEALKEVVRGGSQNPNETFHGILWILVPKYRYASGLMIDIGVGLAAILYNDGYKKLRDLFQRLFNSCGYYTNHGIIALDTSKEHDRQMFFSRKRTRKVNEQQRNQIFLNNDDNSSDGEDDESDGYLYSIMSSDEDAYEPGGDDLD</sequence>
<proteinExistence type="predicted"/>
<gene>
    <name evidence="2" type="ORF">GPM918_LOCUS31591</name>
    <name evidence="3" type="ORF">SRO942_LOCUS32240</name>
</gene>
<dbReference type="Proteomes" id="UP000663829">
    <property type="component" value="Unassembled WGS sequence"/>
</dbReference>
<dbReference type="OrthoDB" id="10060618at2759"/>
<feature type="compositionally biased region" description="Acidic residues" evidence="1">
    <location>
        <begin position="194"/>
        <end position="207"/>
    </location>
</feature>
<keyword evidence="4" id="KW-1185">Reference proteome</keyword>
<feature type="compositionally biased region" description="Acidic residues" evidence="1">
    <location>
        <begin position="175"/>
        <end position="185"/>
    </location>
</feature>
<dbReference type="AlphaFoldDB" id="A0A815IIF6"/>
<protein>
    <submittedName>
        <fullName evidence="2">Uncharacterized protein</fullName>
    </submittedName>
</protein>
<accession>A0A815IIF6</accession>
<dbReference type="EMBL" id="CAJNOQ010015634">
    <property type="protein sequence ID" value="CAF1365402.1"/>
    <property type="molecule type" value="Genomic_DNA"/>
</dbReference>
<evidence type="ECO:0000313" key="2">
    <source>
        <dbReference type="EMBL" id="CAF1365402.1"/>
    </source>
</evidence>
<name>A0A815IIF6_9BILA</name>
<dbReference type="Proteomes" id="UP000681722">
    <property type="component" value="Unassembled WGS sequence"/>
</dbReference>